<dbReference type="EMBL" id="MW030577">
    <property type="protein sequence ID" value="QPI16545.1"/>
    <property type="molecule type" value="Genomic_DNA"/>
</dbReference>
<sequence length="262" mass="30555">MPINYYKYYTVDKTVKICYNAIKNNIKIRKSDTIIEPSAGNGSFIKYIKKLSNNYKFYDIKPEHKNIIKQNFLKLKTTNDNLHIIGNPPFGNKSSTAIKFIKHAANLKAKTIAFILPISFNKLSFKKAFPSNYHLKYSKILPPNSYINKNKVVDIKTIFQIWEKRNYKRKKINKSQPCKWYKFVKKPDCSIAIKRVGFSTGKTKKCNNNDNINTNWFIKTSKVTNKLIAKLNNIKYNVKNNVGAYSISKQDIIKKYNKINMI</sequence>
<dbReference type="Gene3D" id="3.40.50.150">
    <property type="entry name" value="Vaccinia Virus protein VP39"/>
    <property type="match status" value="1"/>
</dbReference>
<accession>A0A7S9SUA3</accession>
<dbReference type="SUPFAM" id="SSF53335">
    <property type="entry name" value="S-adenosyl-L-methionine-dependent methyltransferases"/>
    <property type="match status" value="1"/>
</dbReference>
<dbReference type="InterPro" id="IPR002052">
    <property type="entry name" value="DNA_methylase_N6_adenine_CS"/>
</dbReference>
<name>A0A7S9SUA3_9VIRU</name>
<dbReference type="GO" id="GO:0008168">
    <property type="term" value="F:methyltransferase activity"/>
    <property type="evidence" value="ECO:0007669"/>
    <property type="project" value="InterPro"/>
</dbReference>
<dbReference type="GO" id="GO:0032259">
    <property type="term" value="P:methylation"/>
    <property type="evidence" value="ECO:0007669"/>
    <property type="project" value="InterPro"/>
</dbReference>
<dbReference type="GO" id="GO:0003676">
    <property type="term" value="F:nucleic acid binding"/>
    <property type="evidence" value="ECO:0007669"/>
    <property type="project" value="InterPro"/>
</dbReference>
<feature type="domain" description="DM2" evidence="1">
    <location>
        <begin position="29"/>
        <end position="142"/>
    </location>
</feature>
<organism evidence="2">
    <name type="scientific">Virus NIOZ-UU159</name>
    <dbReference type="NCBI Taxonomy" id="2763270"/>
    <lineage>
        <taxon>Viruses</taxon>
    </lineage>
</organism>
<dbReference type="InterPro" id="IPR029063">
    <property type="entry name" value="SAM-dependent_MTases_sf"/>
</dbReference>
<gene>
    <name evidence="2" type="ORF">NIOZUU159_00033</name>
</gene>
<dbReference type="Pfam" id="PF26055">
    <property type="entry name" value="Mtase_EDM2"/>
    <property type="match status" value="1"/>
</dbReference>
<dbReference type="InterPro" id="IPR058939">
    <property type="entry name" value="Mtase_EDM2"/>
</dbReference>
<protein>
    <recommendedName>
        <fullName evidence="1">DM2 domain-containing protein</fullName>
    </recommendedName>
</protein>
<reference evidence="2" key="1">
    <citation type="submission" date="2020-08" db="EMBL/GenBank/DDBJ databases">
        <title>Bridging the membrane lipid divide: bacteria of the FCB group superphylum have the potential to synthesize archaeal ether lipids.</title>
        <authorList>
            <person name="Villanueva L."/>
            <person name="von Meijenfeldt F.A.B."/>
            <person name="Westbye A.B."/>
            <person name="Yadav S."/>
            <person name="Hopmans E.C."/>
            <person name="Dutilh B.E."/>
            <person name="Sinninghe Damste J.S."/>
        </authorList>
    </citation>
    <scope>NUCLEOTIDE SEQUENCE</scope>
    <source>
        <strain evidence="2">NIOZ-UU159</strain>
    </source>
</reference>
<evidence type="ECO:0000313" key="2">
    <source>
        <dbReference type="EMBL" id="QPI16545.1"/>
    </source>
</evidence>
<proteinExistence type="predicted"/>
<dbReference type="PROSITE" id="PS00092">
    <property type="entry name" value="N6_MTASE"/>
    <property type="match status" value="1"/>
</dbReference>
<evidence type="ECO:0000259" key="1">
    <source>
        <dbReference type="Pfam" id="PF26055"/>
    </source>
</evidence>